<dbReference type="CDD" id="cd00093">
    <property type="entry name" value="HTH_XRE"/>
    <property type="match status" value="1"/>
</dbReference>
<reference evidence="2 3" key="1">
    <citation type="submission" date="2018-10" db="EMBL/GenBank/DDBJ databases">
        <title>Sequencing the genomes of 1000 actinobacteria strains.</title>
        <authorList>
            <person name="Klenk H.-P."/>
        </authorList>
    </citation>
    <scope>NUCLEOTIDE SEQUENCE [LARGE SCALE GENOMIC DNA]</scope>
    <source>
        <strain evidence="2 3">DSM 43800</strain>
    </source>
</reference>
<keyword evidence="3" id="KW-1185">Reference proteome</keyword>
<dbReference type="EMBL" id="RBXO01000001">
    <property type="protein sequence ID" value="RKT52746.1"/>
    <property type="molecule type" value="Genomic_DNA"/>
</dbReference>
<sequence>MRGPPAAILGAVSDLGEFLRTRRARVRPGDVGLPGGGRRRVPGLRREELALLAGVSVDYYMRLEQGRTPSVSDSVLDAVARVLGLDETERAHLRNLVRPTSTGLPPPRRVRPGLRRLLDRMGDVPAFVIDRYTDLRAWNPLANALYDFDSAREQPNVARYTFLDERARTFYRDWPEVAADTVAVLRLNAGRHQDDARLAALVGELSVKDETFRVLWARHAVLERTHGTKLIRHPVVGDLDVDYEMLLLPGDPDLQLAVYTAASGSATEERLRLLASWSAPVDA</sequence>
<evidence type="ECO:0000313" key="2">
    <source>
        <dbReference type="EMBL" id="RKT52746.1"/>
    </source>
</evidence>
<dbReference type="GO" id="GO:0003677">
    <property type="term" value="F:DNA binding"/>
    <property type="evidence" value="ECO:0007669"/>
    <property type="project" value="InterPro"/>
</dbReference>
<dbReference type="AlphaFoldDB" id="A0A495VTQ6"/>
<dbReference type="SUPFAM" id="SSF47413">
    <property type="entry name" value="lambda repressor-like DNA-binding domains"/>
    <property type="match status" value="1"/>
</dbReference>
<name>A0A495VTQ6_9PSEU</name>
<accession>A0A495VTQ6</accession>
<dbReference type="InterPro" id="IPR041413">
    <property type="entry name" value="MLTR_LBD"/>
</dbReference>
<dbReference type="SMART" id="SM00530">
    <property type="entry name" value="HTH_XRE"/>
    <property type="match status" value="1"/>
</dbReference>
<dbReference type="InterPro" id="IPR001387">
    <property type="entry name" value="Cro/C1-type_HTH"/>
</dbReference>
<dbReference type="Gene3D" id="1.10.260.40">
    <property type="entry name" value="lambda repressor-like DNA-binding domains"/>
    <property type="match status" value="1"/>
</dbReference>
<dbReference type="Gene3D" id="3.30.450.180">
    <property type="match status" value="1"/>
</dbReference>
<dbReference type="RefSeq" id="WP_121002520.1">
    <property type="nucleotide sequence ID" value="NZ_RBXO01000001.1"/>
</dbReference>
<comment type="caution">
    <text evidence="2">The sequence shown here is derived from an EMBL/GenBank/DDBJ whole genome shotgun (WGS) entry which is preliminary data.</text>
</comment>
<protein>
    <submittedName>
        <fullName evidence="2">Helix-turn-helix protein</fullName>
    </submittedName>
</protein>
<organism evidence="2 3">
    <name type="scientific">Saccharothrix australiensis</name>
    <dbReference type="NCBI Taxonomy" id="2072"/>
    <lineage>
        <taxon>Bacteria</taxon>
        <taxon>Bacillati</taxon>
        <taxon>Actinomycetota</taxon>
        <taxon>Actinomycetes</taxon>
        <taxon>Pseudonocardiales</taxon>
        <taxon>Pseudonocardiaceae</taxon>
        <taxon>Saccharothrix</taxon>
    </lineage>
</organism>
<proteinExistence type="predicted"/>
<dbReference type="PANTHER" id="PTHR35010:SF2">
    <property type="entry name" value="BLL4672 PROTEIN"/>
    <property type="match status" value="1"/>
</dbReference>
<dbReference type="Pfam" id="PF17765">
    <property type="entry name" value="MLTR_LBD"/>
    <property type="match status" value="1"/>
</dbReference>
<evidence type="ECO:0000313" key="3">
    <source>
        <dbReference type="Proteomes" id="UP000282084"/>
    </source>
</evidence>
<dbReference type="Proteomes" id="UP000282084">
    <property type="component" value="Unassembled WGS sequence"/>
</dbReference>
<dbReference type="Pfam" id="PF13560">
    <property type="entry name" value="HTH_31"/>
    <property type="match status" value="1"/>
</dbReference>
<dbReference type="PROSITE" id="PS50943">
    <property type="entry name" value="HTH_CROC1"/>
    <property type="match status" value="1"/>
</dbReference>
<evidence type="ECO:0000259" key="1">
    <source>
        <dbReference type="PROSITE" id="PS50943"/>
    </source>
</evidence>
<dbReference type="OrthoDB" id="4790304at2"/>
<dbReference type="InterPro" id="IPR010982">
    <property type="entry name" value="Lambda_DNA-bd_dom_sf"/>
</dbReference>
<dbReference type="PANTHER" id="PTHR35010">
    <property type="entry name" value="BLL4672 PROTEIN-RELATED"/>
    <property type="match status" value="1"/>
</dbReference>
<feature type="domain" description="HTH cro/C1-type" evidence="1">
    <location>
        <begin position="43"/>
        <end position="90"/>
    </location>
</feature>
<gene>
    <name evidence="2" type="ORF">C8E97_1270</name>
</gene>